<evidence type="ECO:0000313" key="2">
    <source>
        <dbReference type="EMBL" id="KYP54784.1"/>
    </source>
</evidence>
<dbReference type="EMBL" id="CM003613">
    <property type="protein sequence ID" value="KYP54784.1"/>
    <property type="molecule type" value="Genomic_DNA"/>
</dbReference>
<protein>
    <submittedName>
        <fullName evidence="2">Pleiotropic drug resistance protein 2</fullName>
    </submittedName>
</protein>
<proteinExistence type="predicted"/>
<reference evidence="2 3" key="1">
    <citation type="journal article" date="2012" name="Nat. Biotechnol.">
        <title>Draft genome sequence of pigeonpea (Cajanus cajan), an orphan legume crop of resource-poor farmers.</title>
        <authorList>
            <person name="Varshney R.K."/>
            <person name="Chen W."/>
            <person name="Li Y."/>
            <person name="Bharti A.K."/>
            <person name="Saxena R.K."/>
            <person name="Schlueter J.A."/>
            <person name="Donoghue M.T."/>
            <person name="Azam S."/>
            <person name="Fan G."/>
            <person name="Whaley A.M."/>
            <person name="Farmer A.D."/>
            <person name="Sheridan J."/>
            <person name="Iwata A."/>
            <person name="Tuteja R."/>
            <person name="Penmetsa R.V."/>
            <person name="Wu W."/>
            <person name="Upadhyaya H.D."/>
            <person name="Yang S.P."/>
            <person name="Shah T."/>
            <person name="Saxena K.B."/>
            <person name="Michael T."/>
            <person name="McCombie W.R."/>
            <person name="Yang B."/>
            <person name="Zhang G."/>
            <person name="Yang H."/>
            <person name="Wang J."/>
            <person name="Spillane C."/>
            <person name="Cook D.R."/>
            <person name="May G.D."/>
            <person name="Xu X."/>
            <person name="Jackson S.A."/>
        </authorList>
    </citation>
    <scope>NUCLEOTIDE SEQUENCE [LARGE SCALE GENOMIC DNA]</scope>
    <source>
        <strain evidence="3">cv. Asha</strain>
    </source>
</reference>
<dbReference type="STRING" id="3821.A0A151SIV9"/>
<organism evidence="2 3">
    <name type="scientific">Cajanus cajan</name>
    <name type="common">Pigeon pea</name>
    <name type="synonym">Cajanus indicus</name>
    <dbReference type="NCBI Taxonomy" id="3821"/>
    <lineage>
        <taxon>Eukaryota</taxon>
        <taxon>Viridiplantae</taxon>
        <taxon>Streptophyta</taxon>
        <taxon>Embryophyta</taxon>
        <taxon>Tracheophyta</taxon>
        <taxon>Spermatophyta</taxon>
        <taxon>Magnoliopsida</taxon>
        <taxon>eudicotyledons</taxon>
        <taxon>Gunneridae</taxon>
        <taxon>Pentapetalae</taxon>
        <taxon>rosids</taxon>
        <taxon>fabids</taxon>
        <taxon>Fabales</taxon>
        <taxon>Fabaceae</taxon>
        <taxon>Papilionoideae</taxon>
        <taxon>50 kb inversion clade</taxon>
        <taxon>NPAAA clade</taxon>
        <taxon>indigoferoid/millettioid clade</taxon>
        <taxon>Phaseoleae</taxon>
        <taxon>Cajanus</taxon>
    </lineage>
</organism>
<sequence>MLKQGSDQLCHMICAKVCYESQVIELFNLLMWQILGLDICADTLVGDEMLRGISGGQRKRVTTGEMLVGPANALFMDEISTGLVRSTTLQIVESNPFCDL</sequence>
<dbReference type="Gramene" id="C.cajan_00956.t">
    <property type="protein sequence ID" value="C.cajan_00956.t.cds1"/>
    <property type="gene ID" value="C.cajan_00956"/>
</dbReference>
<dbReference type="SUPFAM" id="SSF52540">
    <property type="entry name" value="P-loop containing nucleoside triphosphate hydrolases"/>
    <property type="match status" value="1"/>
</dbReference>
<dbReference type="InterPro" id="IPR027417">
    <property type="entry name" value="P-loop_NTPase"/>
</dbReference>
<name>A0A151SIV9_CAJCA</name>
<evidence type="ECO:0000256" key="1">
    <source>
        <dbReference type="ARBA" id="ARBA00022448"/>
    </source>
</evidence>
<dbReference type="AlphaFoldDB" id="A0A151SIV9"/>
<evidence type="ECO:0000313" key="3">
    <source>
        <dbReference type="Proteomes" id="UP000075243"/>
    </source>
</evidence>
<accession>A0A151SIV9</accession>
<keyword evidence="1" id="KW-0813">Transport</keyword>
<dbReference type="Proteomes" id="UP000075243">
    <property type="component" value="Chromosome 11"/>
</dbReference>
<dbReference type="PANTHER" id="PTHR19241">
    <property type="entry name" value="ATP-BINDING CASSETTE TRANSPORTER"/>
    <property type="match status" value="1"/>
</dbReference>
<dbReference type="Gene3D" id="3.40.50.300">
    <property type="entry name" value="P-loop containing nucleotide triphosphate hydrolases"/>
    <property type="match status" value="1"/>
</dbReference>
<gene>
    <name evidence="2" type="ORF">KK1_000983</name>
</gene>
<keyword evidence="3" id="KW-1185">Reference proteome</keyword>